<name>A0A4V1J4G6_9FUNG</name>
<feature type="compositionally biased region" description="Polar residues" evidence="1">
    <location>
        <begin position="123"/>
        <end position="157"/>
    </location>
</feature>
<organism evidence="3 4">
    <name type="scientific">Dimargaris cristalligena</name>
    <dbReference type="NCBI Taxonomy" id="215637"/>
    <lineage>
        <taxon>Eukaryota</taxon>
        <taxon>Fungi</taxon>
        <taxon>Fungi incertae sedis</taxon>
        <taxon>Zoopagomycota</taxon>
        <taxon>Kickxellomycotina</taxon>
        <taxon>Dimargaritomycetes</taxon>
        <taxon>Dimargaritales</taxon>
        <taxon>Dimargaritaceae</taxon>
        <taxon>Dimargaris</taxon>
    </lineage>
</organism>
<feature type="compositionally biased region" description="Acidic residues" evidence="1">
    <location>
        <begin position="257"/>
        <end position="266"/>
    </location>
</feature>
<sequence length="496" mass="54201">MKVQLSLSVLALAATSSHAAPSSTKVIGSNSRRYSNPSIYSDAIPPPYPGSSDAYNSYTEPGYSTENQAGFLNMGEEFQKQGPIGSSWDPQQNAENGYGYNNPPSTQDQGSTGGLGGIPMSYDRSSQPNYAKNNGPNYESVNNYQQYAPYSTSNQPGSGYPPFTSKGNFDEKTLEEDDNTASEAGFNPPISNLADNPFYKLFSSEQSDTGPIDLGSFKNFGPDDQTPYSISAIPPPFQPPQLTSQSFASKDNYDEKTLEEDSDNTLDESSSPSFDSTGYHHPQHSDGQWKITKTNDPADLTPYSGFVSGSSSRPLPSLDQLGPKNQIDGSPEEVKLTYGAEENYHLLATDAEFEPPTGSYSGDRKHLVGRYTSQLASSADMNYKSEDANKALDTRGSMEFPKKSEIASPSGFLKSTSLDNSYTDFADNEPHSQSVSKNEETKDEEPIASENNRPFYQRWLGSKAHPHDEENQMVPNPEPTPESQVPFWKRIFGGAK</sequence>
<feature type="compositionally biased region" description="Polar residues" evidence="1">
    <location>
        <begin position="413"/>
        <end position="423"/>
    </location>
</feature>
<evidence type="ECO:0000313" key="4">
    <source>
        <dbReference type="Proteomes" id="UP000268162"/>
    </source>
</evidence>
<feature type="compositionally biased region" description="Polar residues" evidence="1">
    <location>
        <begin position="53"/>
        <end position="70"/>
    </location>
</feature>
<keyword evidence="2" id="KW-0732">Signal</keyword>
<feature type="region of interest" description="Disordered" evidence="1">
    <location>
        <begin position="20"/>
        <end position="331"/>
    </location>
</feature>
<dbReference type="AlphaFoldDB" id="A0A4V1J4G6"/>
<reference evidence="4" key="1">
    <citation type="journal article" date="2018" name="Nat. Microbiol.">
        <title>Leveraging single-cell genomics to expand the fungal tree of life.</title>
        <authorList>
            <person name="Ahrendt S.R."/>
            <person name="Quandt C.A."/>
            <person name="Ciobanu D."/>
            <person name="Clum A."/>
            <person name="Salamov A."/>
            <person name="Andreopoulos B."/>
            <person name="Cheng J.F."/>
            <person name="Woyke T."/>
            <person name="Pelin A."/>
            <person name="Henrissat B."/>
            <person name="Reynolds N.K."/>
            <person name="Benny G.L."/>
            <person name="Smith M.E."/>
            <person name="James T.Y."/>
            <person name="Grigoriev I.V."/>
        </authorList>
    </citation>
    <scope>NUCLEOTIDE SEQUENCE [LARGE SCALE GENOMIC DNA]</scope>
    <source>
        <strain evidence="4">RSA 468</strain>
    </source>
</reference>
<feature type="compositionally biased region" description="Polar residues" evidence="1">
    <location>
        <begin position="24"/>
        <end position="39"/>
    </location>
</feature>
<keyword evidence="4" id="KW-1185">Reference proteome</keyword>
<feature type="signal peptide" evidence="2">
    <location>
        <begin position="1"/>
        <end position="19"/>
    </location>
</feature>
<evidence type="ECO:0000313" key="3">
    <source>
        <dbReference type="EMBL" id="RKP35489.1"/>
    </source>
</evidence>
<accession>A0A4V1J4G6</accession>
<protein>
    <submittedName>
        <fullName evidence="3">Uncharacterized protein</fullName>
    </submittedName>
</protein>
<feature type="region of interest" description="Disordered" evidence="1">
    <location>
        <begin position="385"/>
        <end position="487"/>
    </location>
</feature>
<evidence type="ECO:0000256" key="2">
    <source>
        <dbReference type="SAM" id="SignalP"/>
    </source>
</evidence>
<gene>
    <name evidence="3" type="ORF">BJ085DRAFT_38494</name>
</gene>
<evidence type="ECO:0000256" key="1">
    <source>
        <dbReference type="SAM" id="MobiDB-lite"/>
    </source>
</evidence>
<feature type="compositionally biased region" description="Polar residues" evidence="1">
    <location>
        <begin position="240"/>
        <end position="249"/>
    </location>
</feature>
<feature type="chain" id="PRO_5020788570" evidence="2">
    <location>
        <begin position="20"/>
        <end position="496"/>
    </location>
</feature>
<dbReference type="EMBL" id="ML002857">
    <property type="protein sequence ID" value="RKP35489.1"/>
    <property type="molecule type" value="Genomic_DNA"/>
</dbReference>
<dbReference type="Proteomes" id="UP000268162">
    <property type="component" value="Unassembled WGS sequence"/>
</dbReference>
<proteinExistence type="predicted"/>
<feature type="compositionally biased region" description="Polar residues" evidence="1">
    <location>
        <begin position="267"/>
        <end position="276"/>
    </location>
</feature>